<evidence type="ECO:0000256" key="1">
    <source>
        <dbReference type="ARBA" id="ARBA00023015"/>
    </source>
</evidence>
<dbReference type="PROSITE" id="PS50949">
    <property type="entry name" value="HTH_GNTR"/>
    <property type="match status" value="1"/>
</dbReference>
<proteinExistence type="predicted"/>
<evidence type="ECO:0000313" key="5">
    <source>
        <dbReference type="EMBL" id="PXW60014.1"/>
    </source>
</evidence>
<evidence type="ECO:0000256" key="2">
    <source>
        <dbReference type="ARBA" id="ARBA00023125"/>
    </source>
</evidence>
<evidence type="ECO:0000313" key="6">
    <source>
        <dbReference type="Proteomes" id="UP000248021"/>
    </source>
</evidence>
<protein>
    <submittedName>
        <fullName evidence="5">DNA-binding GntR family transcriptional regulator</fullName>
    </submittedName>
</protein>
<feature type="domain" description="HTH gntR-type" evidence="4">
    <location>
        <begin position="11"/>
        <end position="78"/>
    </location>
</feature>
<dbReference type="SMART" id="SM00345">
    <property type="entry name" value="HTH_GNTR"/>
    <property type="match status" value="1"/>
</dbReference>
<dbReference type="RefSeq" id="WP_170147181.1">
    <property type="nucleotide sequence ID" value="NZ_JAHBRY010000001.1"/>
</dbReference>
<dbReference type="SUPFAM" id="SSF46785">
    <property type="entry name" value="Winged helix' DNA-binding domain"/>
    <property type="match status" value="1"/>
</dbReference>
<dbReference type="GO" id="GO:0003700">
    <property type="term" value="F:DNA-binding transcription factor activity"/>
    <property type="evidence" value="ECO:0007669"/>
    <property type="project" value="InterPro"/>
</dbReference>
<dbReference type="PANTHER" id="PTHR43537">
    <property type="entry name" value="TRANSCRIPTIONAL REGULATOR, GNTR FAMILY"/>
    <property type="match status" value="1"/>
</dbReference>
<sequence>MTEEEGGQADRGLSSAIYQRLRNLIIKHEIPAGQRLDTRRLAEAFAVSSGPVRDAINRLTGEALVQHVASRGYFVRPISEVDLIEAHEMIFMVLRHAVLFPRRPFETVGLQMAAAQRVAGVLPDAAEEIVKQYTFFKETLFERIAGLSGNATAVAFTRHCLDRTHYVRTRDLLDPLHLEAVGGLMEELLQNLTIGERERALLVLETLLDRKLPRLSVLVAQIENQILAQDLLFGDLDD</sequence>
<dbReference type="InterPro" id="IPR036388">
    <property type="entry name" value="WH-like_DNA-bd_sf"/>
</dbReference>
<dbReference type="InterPro" id="IPR036390">
    <property type="entry name" value="WH_DNA-bd_sf"/>
</dbReference>
<dbReference type="Gene3D" id="1.10.10.10">
    <property type="entry name" value="Winged helix-like DNA-binding domain superfamily/Winged helix DNA-binding domain"/>
    <property type="match status" value="1"/>
</dbReference>
<dbReference type="EMBL" id="QJJK01000004">
    <property type="protein sequence ID" value="PXW60014.1"/>
    <property type="molecule type" value="Genomic_DNA"/>
</dbReference>
<keyword evidence="6" id="KW-1185">Reference proteome</keyword>
<dbReference type="GO" id="GO:0003677">
    <property type="term" value="F:DNA binding"/>
    <property type="evidence" value="ECO:0007669"/>
    <property type="project" value="UniProtKB-KW"/>
</dbReference>
<dbReference type="Proteomes" id="UP000248021">
    <property type="component" value="Unassembled WGS sequence"/>
</dbReference>
<dbReference type="PANTHER" id="PTHR43537:SF24">
    <property type="entry name" value="GLUCONATE OPERON TRANSCRIPTIONAL REPRESSOR"/>
    <property type="match status" value="1"/>
</dbReference>
<dbReference type="Pfam" id="PF00392">
    <property type="entry name" value="GntR"/>
    <property type="match status" value="1"/>
</dbReference>
<keyword evidence="1" id="KW-0805">Transcription regulation</keyword>
<keyword evidence="2 5" id="KW-0238">DNA-binding</keyword>
<evidence type="ECO:0000256" key="3">
    <source>
        <dbReference type="ARBA" id="ARBA00023163"/>
    </source>
</evidence>
<comment type="caution">
    <text evidence="5">The sequence shown here is derived from an EMBL/GenBank/DDBJ whole genome shotgun (WGS) entry which is preliminary data.</text>
</comment>
<dbReference type="CDD" id="cd07377">
    <property type="entry name" value="WHTH_GntR"/>
    <property type="match status" value="1"/>
</dbReference>
<accession>A0A2V3U9S1</accession>
<name>A0A2V3U9S1_9HYPH</name>
<reference evidence="5 6" key="1">
    <citation type="submission" date="2018-05" db="EMBL/GenBank/DDBJ databases">
        <title>Genomic Encyclopedia of Type Strains, Phase IV (KMG-IV): sequencing the most valuable type-strain genomes for metagenomic binning, comparative biology and taxonomic classification.</title>
        <authorList>
            <person name="Goeker M."/>
        </authorList>
    </citation>
    <scope>NUCLEOTIDE SEQUENCE [LARGE SCALE GENOMIC DNA]</scope>
    <source>
        <strain evidence="5 6">DSM 6462</strain>
    </source>
</reference>
<keyword evidence="3" id="KW-0804">Transcription</keyword>
<organism evidence="5 6">
    <name type="scientific">Chelatococcus asaccharovorans</name>
    <dbReference type="NCBI Taxonomy" id="28210"/>
    <lineage>
        <taxon>Bacteria</taxon>
        <taxon>Pseudomonadati</taxon>
        <taxon>Pseudomonadota</taxon>
        <taxon>Alphaproteobacteria</taxon>
        <taxon>Hyphomicrobiales</taxon>
        <taxon>Chelatococcaceae</taxon>
        <taxon>Chelatococcus</taxon>
    </lineage>
</organism>
<evidence type="ECO:0000259" key="4">
    <source>
        <dbReference type="PROSITE" id="PS50949"/>
    </source>
</evidence>
<gene>
    <name evidence="5" type="ORF">C7450_10464</name>
</gene>
<dbReference type="InterPro" id="IPR000524">
    <property type="entry name" value="Tscrpt_reg_HTH_GntR"/>
</dbReference>
<dbReference type="AlphaFoldDB" id="A0A2V3U9S1"/>